<evidence type="ECO:0000256" key="5">
    <source>
        <dbReference type="ARBA" id="ARBA00022737"/>
    </source>
</evidence>
<dbReference type="PROSITE" id="PS50115">
    <property type="entry name" value="ARFGAP"/>
    <property type="match status" value="1"/>
</dbReference>
<evidence type="ECO:0000313" key="8">
    <source>
        <dbReference type="EMBL" id="KZS07480.1"/>
    </source>
</evidence>
<dbReference type="STRING" id="35525.A0A0P5HJZ1"/>
<dbReference type="InterPro" id="IPR001164">
    <property type="entry name" value="ArfGAP_dom"/>
</dbReference>
<dbReference type="GO" id="GO:0005096">
    <property type="term" value="F:GTPase activator activity"/>
    <property type="evidence" value="ECO:0007669"/>
    <property type="project" value="UniProtKB-KW"/>
</dbReference>
<evidence type="ECO:0000256" key="3">
    <source>
        <dbReference type="ARBA" id="ARBA00022490"/>
    </source>
</evidence>
<dbReference type="GO" id="GO:0005886">
    <property type="term" value="C:plasma membrane"/>
    <property type="evidence" value="ECO:0007669"/>
    <property type="project" value="TreeGrafter"/>
</dbReference>
<dbReference type="CDD" id="cd08832">
    <property type="entry name" value="ArfGap_ADAP"/>
    <property type="match status" value="1"/>
</dbReference>
<dbReference type="InterPro" id="IPR052589">
    <property type="entry name" value="Arf-GAP_dual-PH_domain"/>
</dbReference>
<dbReference type="PANTHER" id="PTHR46021">
    <property type="entry name" value="ARF-GAP WITH DUAL PH DOMAIN-CONTAINING PROTEIN 1-LIKE PROTEIN"/>
    <property type="match status" value="1"/>
</dbReference>
<dbReference type="SMART" id="SM00105">
    <property type="entry name" value="ArfGap"/>
    <property type="match status" value="1"/>
</dbReference>
<dbReference type="InterPro" id="IPR037278">
    <property type="entry name" value="ARFGAP/RecO"/>
</dbReference>
<dbReference type="CDD" id="cd01251">
    <property type="entry name" value="PH2_ADAP"/>
    <property type="match status" value="1"/>
</dbReference>
<dbReference type="FunFam" id="2.30.29.30:FF:000080">
    <property type="entry name" value="Arf-GAP with dual PH domain-containing protein 1"/>
    <property type="match status" value="1"/>
</dbReference>
<dbReference type="PRINTS" id="PR00405">
    <property type="entry name" value="REVINTRACTNG"/>
</dbReference>
<keyword evidence="5" id="KW-0677">Repeat</keyword>
<dbReference type="Pfam" id="PF01412">
    <property type="entry name" value="ArfGap"/>
    <property type="match status" value="1"/>
</dbReference>
<proteinExistence type="predicted"/>
<dbReference type="SMART" id="SM00233">
    <property type="entry name" value="PH"/>
    <property type="match status" value="2"/>
</dbReference>
<gene>
    <name evidence="8" type="ORF">APZ42_028580</name>
</gene>
<evidence type="ECO:0000256" key="6">
    <source>
        <dbReference type="ARBA" id="ARBA00022771"/>
    </source>
</evidence>
<dbReference type="Proteomes" id="UP000076858">
    <property type="component" value="Unassembled WGS sequence"/>
</dbReference>
<dbReference type="Gene3D" id="2.30.29.30">
    <property type="entry name" value="Pleckstrin-homology domain (PH domain)/Phosphotyrosine-binding domain (PTB)"/>
    <property type="match status" value="2"/>
</dbReference>
<dbReference type="Gene3D" id="1.10.220.150">
    <property type="entry name" value="Arf GTPase activating protein"/>
    <property type="match status" value="1"/>
</dbReference>
<dbReference type="SUPFAM" id="SSF57863">
    <property type="entry name" value="ArfGap/RecO-like zinc finger"/>
    <property type="match status" value="1"/>
</dbReference>
<dbReference type="InterPro" id="IPR001849">
    <property type="entry name" value="PH_domain"/>
</dbReference>
<comment type="subcellular location">
    <subcellularLocation>
        <location evidence="1">Cytoplasm</location>
    </subcellularLocation>
</comment>
<dbReference type="GO" id="GO:0008270">
    <property type="term" value="F:zinc ion binding"/>
    <property type="evidence" value="ECO:0007669"/>
    <property type="project" value="UniProtKB-KW"/>
</dbReference>
<dbReference type="GO" id="GO:0005547">
    <property type="term" value="F:phosphatidylinositol-3,4,5-trisphosphate binding"/>
    <property type="evidence" value="ECO:0007669"/>
    <property type="project" value="TreeGrafter"/>
</dbReference>
<evidence type="ECO:0000256" key="1">
    <source>
        <dbReference type="ARBA" id="ARBA00004496"/>
    </source>
</evidence>
<evidence type="ECO:0000313" key="9">
    <source>
        <dbReference type="Proteomes" id="UP000076858"/>
    </source>
</evidence>
<dbReference type="PROSITE" id="PS50003">
    <property type="entry name" value="PH_DOMAIN"/>
    <property type="match status" value="2"/>
</dbReference>
<protein>
    <submittedName>
        <fullName evidence="8">ARF-GAP with dual PH domain-containing protein 1</fullName>
    </submittedName>
</protein>
<reference evidence="8 9" key="1">
    <citation type="submission" date="2016-03" db="EMBL/GenBank/DDBJ databases">
        <title>EvidentialGene: Evidence-directed Construction of Genes on Genomes.</title>
        <authorList>
            <person name="Gilbert D.G."/>
            <person name="Choi J.-H."/>
            <person name="Mockaitis K."/>
            <person name="Colbourne J."/>
            <person name="Pfrender M."/>
        </authorList>
    </citation>
    <scope>NUCLEOTIDE SEQUENCE [LARGE SCALE GENOMIC DNA]</scope>
    <source>
        <strain evidence="8 9">Xinb3</strain>
        <tissue evidence="8">Complete organism</tissue>
    </source>
</reference>
<dbReference type="FunFam" id="2.30.29.30:FF:000099">
    <property type="entry name" value="Arf-GAP with dual PH domain-containing protein 1"/>
    <property type="match status" value="1"/>
</dbReference>
<dbReference type="InterPro" id="IPR038508">
    <property type="entry name" value="ArfGAP_dom_sf"/>
</dbReference>
<accession>A0A0P5HJZ1</accession>
<dbReference type="InterPro" id="IPR037851">
    <property type="entry name" value="PH2_ADAP"/>
</dbReference>
<keyword evidence="2" id="KW-0343">GTPase activation</keyword>
<dbReference type="PANTHER" id="PTHR46021:SF2">
    <property type="entry name" value="ARF-GAP WITH DUAL PH DOMAIN-CONTAINING PROTEIN 1"/>
    <property type="match status" value="1"/>
</dbReference>
<dbReference type="GO" id="GO:0005737">
    <property type="term" value="C:cytoplasm"/>
    <property type="evidence" value="ECO:0007669"/>
    <property type="project" value="UniProtKB-SubCell"/>
</dbReference>
<dbReference type="SUPFAM" id="SSF50729">
    <property type="entry name" value="PH domain-like"/>
    <property type="match status" value="2"/>
</dbReference>
<keyword evidence="4" id="KW-0479">Metal-binding</keyword>
<evidence type="ECO:0000256" key="7">
    <source>
        <dbReference type="ARBA" id="ARBA00022833"/>
    </source>
</evidence>
<dbReference type="GO" id="GO:1902936">
    <property type="term" value="F:phosphatidylinositol bisphosphate binding"/>
    <property type="evidence" value="ECO:0007669"/>
    <property type="project" value="InterPro"/>
</dbReference>
<dbReference type="InterPro" id="IPR011993">
    <property type="entry name" value="PH-like_dom_sf"/>
</dbReference>
<sequence>MADINGRRVLELVKKTGNSVCADCNCQVTEYASYNIGVFLCTQCAGIHRALGTHISKIKHLRLDKWEESQVKHLEEVGNIVAKRKYEERVPVCYRRPSENDPQILREQWIRAKYQREEFIHAEKQRYTRGTMEGFLFKRSKVDDSCKQRRFVLSERENTLKYYVSNKKEPKAEIRILDMNVAFAPEKLKPPTSLQITYINQGSTRHIYVYHDDAEVIVEWYMAIRSAKLNLLQVAHPTQPEMELAQSLTQDFLKEGFLCKTGPKPSDGFKRRWFTLDGRKLMYHDQKLDPYPKGEIFIGHLSDGYSIHTGQPVGWKLKDVGFIFHVKTPSRSFVFSAERSDDRNEWIAALQMVISRPMSPQDSFLRGILVKKRGGGSVVSFFSNR</sequence>
<evidence type="ECO:0000256" key="4">
    <source>
        <dbReference type="ARBA" id="ARBA00022723"/>
    </source>
</evidence>
<comment type="caution">
    <text evidence="8">The sequence shown here is derived from an EMBL/GenBank/DDBJ whole genome shotgun (WGS) entry which is preliminary data.</text>
</comment>
<dbReference type="FunFam" id="1.10.220.150:FF:000011">
    <property type="entry name" value="Arf-GAP with dual PH domain-containing protein 1"/>
    <property type="match status" value="1"/>
</dbReference>
<keyword evidence="6" id="KW-0863">Zinc-finger</keyword>
<keyword evidence="7" id="KW-0862">Zinc</keyword>
<dbReference type="AlphaFoldDB" id="A0A0P5HJZ1"/>
<dbReference type="EMBL" id="LRGB01002451">
    <property type="protein sequence ID" value="KZS07480.1"/>
    <property type="molecule type" value="Genomic_DNA"/>
</dbReference>
<organism evidence="8 9">
    <name type="scientific">Daphnia magna</name>
    <dbReference type="NCBI Taxonomy" id="35525"/>
    <lineage>
        <taxon>Eukaryota</taxon>
        <taxon>Metazoa</taxon>
        <taxon>Ecdysozoa</taxon>
        <taxon>Arthropoda</taxon>
        <taxon>Crustacea</taxon>
        <taxon>Branchiopoda</taxon>
        <taxon>Diplostraca</taxon>
        <taxon>Cladocera</taxon>
        <taxon>Anomopoda</taxon>
        <taxon>Daphniidae</taxon>
        <taxon>Daphnia</taxon>
    </lineage>
</organism>
<evidence type="ECO:0000256" key="2">
    <source>
        <dbReference type="ARBA" id="ARBA00022468"/>
    </source>
</evidence>
<dbReference type="Pfam" id="PF00169">
    <property type="entry name" value="PH"/>
    <property type="match status" value="2"/>
</dbReference>
<dbReference type="CDD" id="cd13252">
    <property type="entry name" value="PH1_ADAP"/>
    <property type="match status" value="1"/>
</dbReference>
<dbReference type="InterPro" id="IPR037849">
    <property type="entry name" value="PH1_ADAP"/>
</dbReference>
<name>A0A0P5HJZ1_9CRUS</name>
<keyword evidence="3" id="KW-0963">Cytoplasm</keyword>
<keyword evidence="9" id="KW-1185">Reference proteome</keyword>
<dbReference type="OrthoDB" id="10266696at2759"/>